<proteinExistence type="predicted"/>
<reference evidence="1" key="2">
    <citation type="submission" date="2021-08" db="EMBL/GenBank/DDBJ databases">
        <authorList>
            <person name="Tani A."/>
            <person name="Ola A."/>
            <person name="Ogura Y."/>
            <person name="Katsura K."/>
            <person name="Hayashi T."/>
        </authorList>
    </citation>
    <scope>NUCLEOTIDE SEQUENCE</scope>
    <source>
        <strain evidence="1">DSM 14458</strain>
    </source>
</reference>
<sequence length="97" mass="10595">MAVFAVALGYLVNDGLDGGLELKRQVDWVVITADQPNQLFATLELNDKMGETCSEPCVGCSQGSTRLDDRQLQQFVASCSLENFSLDYSICLNFVPA</sequence>
<name>A0ABQ4UYP0_9HYPH</name>
<gene>
    <name evidence="1" type="ORF">BGCPKDLD_3721</name>
</gene>
<evidence type="ECO:0000313" key="2">
    <source>
        <dbReference type="Proteomes" id="UP001055093"/>
    </source>
</evidence>
<accession>A0ABQ4UYP0</accession>
<reference evidence="1" key="1">
    <citation type="journal article" date="2021" name="Front. Microbiol.">
        <title>Comprehensive Comparative Genomics and Phenotyping of Methylobacterium Species.</title>
        <authorList>
            <person name="Alessa O."/>
            <person name="Ogura Y."/>
            <person name="Fujitani Y."/>
            <person name="Takami H."/>
            <person name="Hayashi T."/>
            <person name="Sahin N."/>
            <person name="Tani A."/>
        </authorList>
    </citation>
    <scope>NUCLEOTIDE SEQUENCE</scope>
    <source>
        <strain evidence="1">DSM 14458</strain>
    </source>
</reference>
<dbReference type="EMBL" id="BPRE01000012">
    <property type="protein sequence ID" value="GJE77120.1"/>
    <property type="molecule type" value="Genomic_DNA"/>
</dbReference>
<dbReference type="Proteomes" id="UP001055093">
    <property type="component" value="Unassembled WGS sequence"/>
</dbReference>
<evidence type="ECO:0000313" key="1">
    <source>
        <dbReference type="EMBL" id="GJE77120.1"/>
    </source>
</evidence>
<organism evidence="1 2">
    <name type="scientific">Methylorubrum suomiense</name>
    <dbReference type="NCBI Taxonomy" id="144191"/>
    <lineage>
        <taxon>Bacteria</taxon>
        <taxon>Pseudomonadati</taxon>
        <taxon>Pseudomonadota</taxon>
        <taxon>Alphaproteobacteria</taxon>
        <taxon>Hyphomicrobiales</taxon>
        <taxon>Methylobacteriaceae</taxon>
        <taxon>Methylorubrum</taxon>
    </lineage>
</organism>
<keyword evidence="2" id="KW-1185">Reference proteome</keyword>
<protein>
    <submittedName>
        <fullName evidence="1">Uncharacterized protein</fullName>
    </submittedName>
</protein>
<comment type="caution">
    <text evidence="1">The sequence shown here is derived from an EMBL/GenBank/DDBJ whole genome shotgun (WGS) entry which is preliminary data.</text>
</comment>